<name>A0A4R2K439_9PSEU</name>
<dbReference type="InterPro" id="IPR017946">
    <property type="entry name" value="PLC-like_Pdiesterase_TIM-brl"/>
</dbReference>
<protein>
    <submittedName>
        <fullName evidence="2">Glycerophosphoryl diester phosphodiesterase</fullName>
    </submittedName>
</protein>
<gene>
    <name evidence="2" type="ORF">EV192_101324</name>
</gene>
<organism evidence="2 3">
    <name type="scientific">Actinocrispum wychmicini</name>
    <dbReference type="NCBI Taxonomy" id="1213861"/>
    <lineage>
        <taxon>Bacteria</taxon>
        <taxon>Bacillati</taxon>
        <taxon>Actinomycetota</taxon>
        <taxon>Actinomycetes</taxon>
        <taxon>Pseudonocardiales</taxon>
        <taxon>Pseudonocardiaceae</taxon>
        <taxon>Actinocrispum</taxon>
    </lineage>
</organism>
<dbReference type="GO" id="GO:0008081">
    <property type="term" value="F:phosphoric diester hydrolase activity"/>
    <property type="evidence" value="ECO:0007669"/>
    <property type="project" value="InterPro"/>
</dbReference>
<dbReference type="PANTHER" id="PTHR46211:SF13">
    <property type="entry name" value="GLYCEROPHOSPHODIESTER PHOSPHODIESTERASE 1-RELATED"/>
    <property type="match status" value="1"/>
</dbReference>
<sequence length="230" mass="24967">MAEHTLAAYELAIAQRADGLECDVRLSRDGELVCVHDRTVDRTSDGHGVVSTMTMAELNRLSWGDGKRGVLTLDTLLGLVKPGVRLFVETKHPVRYGGLVEAKLVALLARHGLARPKDKDESPVVVMSFSARAVHRIRRIAPKLPTVILVGTKVTPRVGDYVGPGIERLRADPDYVAKAGRPTYCWTVDDPADVQLCRDLGVRFVATNKPAATSAILRGTVPGTHSTEVM</sequence>
<dbReference type="PANTHER" id="PTHR46211">
    <property type="entry name" value="GLYCEROPHOSPHORYL DIESTER PHOSPHODIESTERASE"/>
    <property type="match status" value="1"/>
</dbReference>
<dbReference type="Proteomes" id="UP000295680">
    <property type="component" value="Unassembled WGS sequence"/>
</dbReference>
<evidence type="ECO:0000313" key="3">
    <source>
        <dbReference type="Proteomes" id="UP000295680"/>
    </source>
</evidence>
<keyword evidence="3" id="KW-1185">Reference proteome</keyword>
<dbReference type="AlphaFoldDB" id="A0A4R2K439"/>
<dbReference type="InterPro" id="IPR030395">
    <property type="entry name" value="GP_PDE_dom"/>
</dbReference>
<comment type="caution">
    <text evidence="2">The sequence shown here is derived from an EMBL/GenBank/DDBJ whole genome shotgun (WGS) entry which is preliminary data.</text>
</comment>
<dbReference type="GO" id="GO:0006629">
    <property type="term" value="P:lipid metabolic process"/>
    <property type="evidence" value="ECO:0007669"/>
    <property type="project" value="InterPro"/>
</dbReference>
<reference evidence="2 3" key="1">
    <citation type="submission" date="2019-03" db="EMBL/GenBank/DDBJ databases">
        <title>Genomic Encyclopedia of Type Strains, Phase IV (KMG-IV): sequencing the most valuable type-strain genomes for metagenomic binning, comparative biology and taxonomic classification.</title>
        <authorList>
            <person name="Goeker M."/>
        </authorList>
    </citation>
    <scope>NUCLEOTIDE SEQUENCE [LARGE SCALE GENOMIC DNA]</scope>
    <source>
        <strain evidence="2 3">DSM 45934</strain>
    </source>
</reference>
<dbReference type="Gene3D" id="3.20.20.190">
    <property type="entry name" value="Phosphatidylinositol (PI) phosphodiesterase"/>
    <property type="match status" value="1"/>
</dbReference>
<evidence type="ECO:0000313" key="2">
    <source>
        <dbReference type="EMBL" id="TCO64548.1"/>
    </source>
</evidence>
<dbReference type="PROSITE" id="PS51704">
    <property type="entry name" value="GP_PDE"/>
    <property type="match status" value="1"/>
</dbReference>
<dbReference type="Pfam" id="PF03009">
    <property type="entry name" value="GDPD"/>
    <property type="match status" value="1"/>
</dbReference>
<dbReference type="SUPFAM" id="SSF51695">
    <property type="entry name" value="PLC-like phosphodiesterases"/>
    <property type="match status" value="1"/>
</dbReference>
<feature type="domain" description="GP-PDE" evidence="1">
    <location>
        <begin position="1"/>
        <end position="217"/>
    </location>
</feature>
<proteinExistence type="predicted"/>
<accession>A0A4R2K439</accession>
<dbReference type="EMBL" id="SLWS01000001">
    <property type="protein sequence ID" value="TCO64548.1"/>
    <property type="molecule type" value="Genomic_DNA"/>
</dbReference>
<evidence type="ECO:0000259" key="1">
    <source>
        <dbReference type="PROSITE" id="PS51704"/>
    </source>
</evidence>